<dbReference type="PANTHER" id="PTHR11360:SF111">
    <property type="entry name" value="CHASKI, ISOFORM A"/>
    <property type="match status" value="1"/>
</dbReference>
<name>A0A7R9CFQ9_TIMCR</name>
<protein>
    <recommendedName>
        <fullName evidence="4">Monocarboxylate transporter 14</fullName>
    </recommendedName>
</protein>
<keyword evidence="2" id="KW-0812">Transmembrane</keyword>
<feature type="transmembrane region" description="Helical" evidence="2">
    <location>
        <begin position="794"/>
        <end position="817"/>
    </location>
</feature>
<keyword evidence="2" id="KW-1133">Transmembrane helix</keyword>
<evidence type="ECO:0000313" key="3">
    <source>
        <dbReference type="EMBL" id="CAD7395849.1"/>
    </source>
</evidence>
<dbReference type="PANTHER" id="PTHR11360">
    <property type="entry name" value="MONOCARBOXYLATE TRANSPORTER"/>
    <property type="match status" value="1"/>
</dbReference>
<gene>
    <name evidence="3" type="ORF">TCEB3V08_LOCUS3344</name>
</gene>
<feature type="compositionally biased region" description="Polar residues" evidence="1">
    <location>
        <begin position="23"/>
        <end position="36"/>
    </location>
</feature>
<reference evidence="3" key="1">
    <citation type="submission" date="2020-11" db="EMBL/GenBank/DDBJ databases">
        <authorList>
            <person name="Tran Van P."/>
        </authorList>
    </citation>
    <scope>NUCLEOTIDE SEQUENCE</scope>
</reference>
<feature type="transmembrane region" description="Helical" evidence="2">
    <location>
        <begin position="363"/>
        <end position="382"/>
    </location>
</feature>
<feature type="region of interest" description="Disordered" evidence="1">
    <location>
        <begin position="178"/>
        <end position="200"/>
    </location>
</feature>
<keyword evidence="2" id="KW-0472">Membrane</keyword>
<feature type="transmembrane region" description="Helical" evidence="2">
    <location>
        <begin position="770"/>
        <end position="788"/>
    </location>
</feature>
<feature type="transmembrane region" description="Helical" evidence="2">
    <location>
        <begin position="332"/>
        <end position="351"/>
    </location>
</feature>
<dbReference type="InterPro" id="IPR050327">
    <property type="entry name" value="Proton-linked_MCT"/>
</dbReference>
<dbReference type="GO" id="GO:0008028">
    <property type="term" value="F:monocarboxylic acid transmembrane transporter activity"/>
    <property type="evidence" value="ECO:0007669"/>
    <property type="project" value="TreeGrafter"/>
</dbReference>
<feature type="region of interest" description="Disordered" evidence="1">
    <location>
        <begin position="20"/>
        <end position="59"/>
    </location>
</feature>
<dbReference type="EMBL" id="OC317276">
    <property type="protein sequence ID" value="CAD7395849.1"/>
    <property type="molecule type" value="Genomic_DNA"/>
</dbReference>
<feature type="transmembrane region" description="Helical" evidence="2">
    <location>
        <begin position="247"/>
        <end position="267"/>
    </location>
</feature>
<organism evidence="3">
    <name type="scientific">Timema cristinae</name>
    <name type="common">Walking stick</name>
    <dbReference type="NCBI Taxonomy" id="61476"/>
    <lineage>
        <taxon>Eukaryota</taxon>
        <taxon>Metazoa</taxon>
        <taxon>Ecdysozoa</taxon>
        <taxon>Arthropoda</taxon>
        <taxon>Hexapoda</taxon>
        <taxon>Insecta</taxon>
        <taxon>Pterygota</taxon>
        <taxon>Neoptera</taxon>
        <taxon>Polyneoptera</taxon>
        <taxon>Phasmatodea</taxon>
        <taxon>Timematodea</taxon>
        <taxon>Timematoidea</taxon>
        <taxon>Timematidae</taxon>
        <taxon>Timema</taxon>
    </lineage>
</organism>
<dbReference type="Pfam" id="PF07690">
    <property type="entry name" value="MFS_1"/>
    <property type="match status" value="2"/>
</dbReference>
<dbReference type="CDD" id="cd17352">
    <property type="entry name" value="MFS_MCT_SLC16"/>
    <property type="match status" value="1"/>
</dbReference>
<dbReference type="InterPro" id="IPR011701">
    <property type="entry name" value="MFS"/>
</dbReference>
<proteinExistence type="predicted"/>
<sequence>MDVASVEQIKGLAPIAGWVDDSPNISPDKNVTSVDISSFGIPSPTASSGLGPDRSTSTSSTHYSSAVSSIICKPLFSSTASILQNSDSSLNKKSLSSIVQSLDSSSNTRSNASVLDKSNNSLDIKPPFYPGVQPIHTSETKLNNGYINIPHKTFKSIVINEKPVYEGVKFKDDFETEDSICSSDNDEDSEEEEDSRKPKVPDGGWGWVVVAASFFISTIADGISFSFGLLYGEFLIHFGESKSTTAWIGSLFMAVPLLSGPIGSALVDRYGCRVMTIIGGIIAGVGFIMSCFAESILVLYLTFGVVAGLGLGLCYVTAVVSIAYWFDKRRGLAMSFGACGTGIGTFIYAPMTQYFIEEYGWRGSILLLAGTLFNMCACGAVMRDPEWWTLEQSQESTFGDSKRASVSTCGTLQGLEGGGVEEMRKMLKSGVKPEYVLTKLATSTAGSEVEDGNKNVTLAFRSVVNLPTFVRQNETVPLEVLESLSANHRVFNMVLENYPSLLMCRSLSDSSKINNFSHEPTVSVPVPVVMSMKVQVTTNPLDTGAGEHLLRNDKPTAKKSSLKKRAPHQMDSHKRLQTCGFIQPVHYLKDIRVHRNSVMYRGAILNLNKYRLRASSCPDIYRNSMTTIAKETEEEWYDDILELLKGMVDFSMFLELHFLLMSLSTILLFVWFIVPYFYLAEHVKQHGYTEQQASFILSVIGIANFVGILLSRTSETQFTPSWSVHLFSSNDQLGGICLTLERLKEAETAVPAKVGLGWAGDQKWMNVTKTYSGCLVMCGLATLAIPVFTDNFALLTASSAMFGLFFASSFSFTPVILVQLVPLERFTTAYGLILLCAGIGNLVGPPLAGTDEHELLSYIRYHADVGLVILHGRSVDRRSRGACGLYTYYSEPQDMGIWPHGDRPEQLRLRP</sequence>
<evidence type="ECO:0008006" key="4">
    <source>
        <dbReference type="Google" id="ProtNLM"/>
    </source>
</evidence>
<feature type="transmembrane region" description="Helical" evidence="2">
    <location>
        <begin position="205"/>
        <end position="227"/>
    </location>
</feature>
<feature type="compositionally biased region" description="Acidic residues" evidence="1">
    <location>
        <begin position="178"/>
        <end position="193"/>
    </location>
</feature>
<dbReference type="Gene3D" id="1.20.1250.20">
    <property type="entry name" value="MFS general substrate transporter like domains"/>
    <property type="match status" value="2"/>
</dbReference>
<feature type="transmembrane region" description="Helical" evidence="2">
    <location>
        <begin position="303"/>
        <end position="325"/>
    </location>
</feature>
<feature type="region of interest" description="Disordered" evidence="1">
    <location>
        <begin position="541"/>
        <end position="569"/>
    </location>
</feature>
<dbReference type="InterPro" id="IPR036259">
    <property type="entry name" value="MFS_trans_sf"/>
</dbReference>
<feature type="transmembrane region" description="Helical" evidence="2">
    <location>
        <begin position="691"/>
        <end position="710"/>
    </location>
</feature>
<dbReference type="SUPFAM" id="SSF103473">
    <property type="entry name" value="MFS general substrate transporter"/>
    <property type="match status" value="2"/>
</dbReference>
<feature type="transmembrane region" description="Helical" evidence="2">
    <location>
        <begin position="829"/>
        <end position="848"/>
    </location>
</feature>
<dbReference type="AlphaFoldDB" id="A0A7R9CFQ9"/>
<evidence type="ECO:0000256" key="2">
    <source>
        <dbReference type="SAM" id="Phobius"/>
    </source>
</evidence>
<evidence type="ECO:0000256" key="1">
    <source>
        <dbReference type="SAM" id="MobiDB-lite"/>
    </source>
</evidence>
<feature type="transmembrane region" description="Helical" evidence="2">
    <location>
        <begin position="274"/>
        <end position="297"/>
    </location>
</feature>
<accession>A0A7R9CFQ9</accession>
<feature type="transmembrane region" description="Helical" evidence="2">
    <location>
        <begin position="656"/>
        <end position="679"/>
    </location>
</feature>